<dbReference type="EMBL" id="BKCJ010003034">
    <property type="protein sequence ID" value="GEU52558.1"/>
    <property type="molecule type" value="Genomic_DNA"/>
</dbReference>
<proteinExistence type="inferred from homology"/>
<dbReference type="InterPro" id="IPR000811">
    <property type="entry name" value="Glyco_trans_35"/>
</dbReference>
<evidence type="ECO:0000256" key="1">
    <source>
        <dbReference type="ARBA" id="ARBA00006047"/>
    </source>
</evidence>
<evidence type="ECO:0000313" key="3">
    <source>
        <dbReference type="EMBL" id="GEU52558.1"/>
    </source>
</evidence>
<comment type="catalytic activity">
    <reaction evidence="2">
        <text>[(1-&gt;4)-alpha-D-glucosyl](n) + phosphate = [(1-&gt;4)-alpha-D-glucosyl](n-1) + alpha-D-glucose 1-phosphate</text>
        <dbReference type="Rhea" id="RHEA:41732"/>
        <dbReference type="Rhea" id="RHEA-COMP:9584"/>
        <dbReference type="Rhea" id="RHEA-COMP:9586"/>
        <dbReference type="ChEBI" id="CHEBI:15444"/>
        <dbReference type="ChEBI" id="CHEBI:43474"/>
        <dbReference type="ChEBI" id="CHEBI:58601"/>
        <dbReference type="EC" id="2.4.1.1"/>
    </reaction>
</comment>
<name>A0A6L2KSW3_TANCI</name>
<dbReference type="GO" id="GO:0005737">
    <property type="term" value="C:cytoplasm"/>
    <property type="evidence" value="ECO:0007669"/>
    <property type="project" value="TreeGrafter"/>
</dbReference>
<comment type="cofactor">
    <cofactor evidence="2">
        <name>pyridoxal 5'-phosphate</name>
        <dbReference type="ChEBI" id="CHEBI:597326"/>
    </cofactor>
</comment>
<dbReference type="PANTHER" id="PTHR11468:SF27">
    <property type="entry name" value="ALPHA-1,4 GLUCAN PHOSPHORYLASE L-2 ISOZYME, CHLOROPLASTIC_AMYLOPLASTIC"/>
    <property type="match status" value="1"/>
</dbReference>
<dbReference type="Pfam" id="PF00343">
    <property type="entry name" value="Phosphorylase"/>
    <property type="match status" value="1"/>
</dbReference>
<dbReference type="GO" id="GO:0030170">
    <property type="term" value="F:pyridoxal phosphate binding"/>
    <property type="evidence" value="ECO:0007669"/>
    <property type="project" value="TreeGrafter"/>
</dbReference>
<keyword evidence="2" id="KW-0119">Carbohydrate metabolism</keyword>
<keyword evidence="2" id="KW-0808">Transferase</keyword>
<dbReference type="GO" id="GO:0008184">
    <property type="term" value="F:glycogen phosphorylase activity"/>
    <property type="evidence" value="ECO:0007669"/>
    <property type="project" value="InterPro"/>
</dbReference>
<evidence type="ECO:0000256" key="2">
    <source>
        <dbReference type="RuleBase" id="RU000587"/>
    </source>
</evidence>
<gene>
    <name evidence="3" type="ORF">Tci_024536</name>
</gene>
<comment type="similarity">
    <text evidence="1 2">Belongs to the glycogen phosphorylase family.</text>
</comment>
<organism evidence="3">
    <name type="scientific">Tanacetum cinerariifolium</name>
    <name type="common">Dalmatian daisy</name>
    <name type="synonym">Chrysanthemum cinerariifolium</name>
    <dbReference type="NCBI Taxonomy" id="118510"/>
    <lineage>
        <taxon>Eukaryota</taxon>
        <taxon>Viridiplantae</taxon>
        <taxon>Streptophyta</taxon>
        <taxon>Embryophyta</taxon>
        <taxon>Tracheophyta</taxon>
        <taxon>Spermatophyta</taxon>
        <taxon>Magnoliopsida</taxon>
        <taxon>eudicotyledons</taxon>
        <taxon>Gunneridae</taxon>
        <taxon>Pentapetalae</taxon>
        <taxon>asterids</taxon>
        <taxon>campanulids</taxon>
        <taxon>Asterales</taxon>
        <taxon>Asteraceae</taxon>
        <taxon>Asteroideae</taxon>
        <taxon>Anthemideae</taxon>
        <taxon>Anthemidinae</taxon>
        <taxon>Tanacetum</taxon>
    </lineage>
</organism>
<comment type="caution">
    <text evidence="3">The sequence shown here is derived from an EMBL/GenBank/DDBJ whole genome shotgun (WGS) entry which is preliminary data.</text>
</comment>
<dbReference type="PANTHER" id="PTHR11468">
    <property type="entry name" value="GLYCOGEN PHOSPHORYLASE"/>
    <property type="match status" value="1"/>
</dbReference>
<dbReference type="Gene3D" id="3.40.50.2000">
    <property type="entry name" value="Glycogen Phosphorylase B"/>
    <property type="match status" value="1"/>
</dbReference>
<keyword evidence="2" id="KW-0328">Glycosyltransferase</keyword>
<dbReference type="SUPFAM" id="SSF53756">
    <property type="entry name" value="UDP-Glycosyltransferase/glycogen phosphorylase"/>
    <property type="match status" value="1"/>
</dbReference>
<sequence>MKASGVSNMKFAMNGCIQIGTLDGANVKIRQEVGEDNFFLFGSEAHEIVGLRKERSESKEHNQLQMGKYQLCTIPLRP</sequence>
<protein>
    <recommendedName>
        <fullName evidence="2">Alpha-1,4 glucan phosphorylase</fullName>
        <ecNumber evidence="2">2.4.1.1</ecNumber>
    </recommendedName>
</protein>
<comment type="function">
    <text evidence="2">Allosteric enzyme that catalyzes the rate-limiting step in glycogen catabolism, the phosphorolytic cleavage of glycogen to produce glucose-1-phosphate, and plays a central role in maintaining cellular and organismal glucose homeostasis.</text>
</comment>
<reference evidence="3" key="1">
    <citation type="journal article" date="2019" name="Sci. Rep.">
        <title>Draft genome of Tanacetum cinerariifolium, the natural source of mosquito coil.</title>
        <authorList>
            <person name="Yamashiro T."/>
            <person name="Shiraishi A."/>
            <person name="Satake H."/>
            <person name="Nakayama K."/>
        </authorList>
    </citation>
    <scope>NUCLEOTIDE SEQUENCE</scope>
</reference>
<keyword evidence="2" id="KW-0663">Pyridoxal phosphate</keyword>
<dbReference type="AlphaFoldDB" id="A0A6L2KSW3"/>
<accession>A0A6L2KSW3</accession>
<dbReference type="GO" id="GO:0005980">
    <property type="term" value="P:glycogen catabolic process"/>
    <property type="evidence" value="ECO:0007669"/>
    <property type="project" value="TreeGrafter"/>
</dbReference>
<dbReference type="EC" id="2.4.1.1" evidence="2"/>